<gene>
    <name evidence="1" type="ORF">WG219_07260</name>
</gene>
<protein>
    <submittedName>
        <fullName evidence="1">DUF5064 family protein</fullName>
    </submittedName>
</protein>
<dbReference type="Gene3D" id="3.30.160.370">
    <property type="entry name" value="Domain of unknown function DUF5064"/>
    <property type="match status" value="1"/>
</dbReference>
<name>A0ABZ2RJS7_ECTME</name>
<dbReference type="Proteomes" id="UP001476583">
    <property type="component" value="Chromosome"/>
</dbReference>
<dbReference type="Pfam" id="PF16703">
    <property type="entry name" value="DUF5064"/>
    <property type="match status" value="1"/>
</dbReference>
<evidence type="ECO:0000313" key="1">
    <source>
        <dbReference type="EMBL" id="WXL27241.1"/>
    </source>
</evidence>
<reference evidence="1 2" key="1">
    <citation type="submission" date="2024-03" db="EMBL/GenBank/DDBJ databases">
        <title>Complete genome of BD2.</title>
        <authorList>
            <person name="Cao G."/>
        </authorList>
    </citation>
    <scope>NUCLEOTIDE SEQUENCE [LARGE SCALE GENOMIC DNA]</scope>
    <source>
        <strain evidence="1 2">BD2</strain>
    </source>
</reference>
<proteinExistence type="predicted"/>
<accession>A0ABZ2RJS7</accession>
<organism evidence="1 2">
    <name type="scientific">Ectopseudomonas mendocina</name>
    <name type="common">Pseudomonas mendocina</name>
    <dbReference type="NCBI Taxonomy" id="300"/>
    <lineage>
        <taxon>Bacteria</taxon>
        <taxon>Pseudomonadati</taxon>
        <taxon>Pseudomonadota</taxon>
        <taxon>Gammaproteobacteria</taxon>
        <taxon>Pseudomonadales</taxon>
        <taxon>Pseudomonadaceae</taxon>
        <taxon>Ectopseudomonas</taxon>
    </lineage>
</organism>
<sequence>MFKPGHWHHANTVVTAETPAYSVDLFYEVRQDAVEGAMLHMRLDGEVGGKAFSETFELHRDSAYNFASVVSRLAHKHGLPTATSMIKHGHHEYDLVYEDIRAKLGAKPGEAINLDHLSKDGF</sequence>
<keyword evidence="2" id="KW-1185">Reference proteome</keyword>
<evidence type="ECO:0000313" key="2">
    <source>
        <dbReference type="Proteomes" id="UP001476583"/>
    </source>
</evidence>
<dbReference type="InterPro" id="IPR032024">
    <property type="entry name" value="DUF5064"/>
</dbReference>
<dbReference type="EMBL" id="CP148074">
    <property type="protein sequence ID" value="WXL27241.1"/>
    <property type="molecule type" value="Genomic_DNA"/>
</dbReference>